<keyword evidence="1" id="KW-0472">Membrane</keyword>
<feature type="transmembrane region" description="Helical" evidence="1">
    <location>
        <begin position="6"/>
        <end position="29"/>
    </location>
</feature>
<organism evidence="2 3">
    <name type="scientific">Sabulicella glaciei</name>
    <dbReference type="NCBI Taxonomy" id="2984948"/>
    <lineage>
        <taxon>Bacteria</taxon>
        <taxon>Pseudomonadati</taxon>
        <taxon>Pseudomonadota</taxon>
        <taxon>Alphaproteobacteria</taxon>
        <taxon>Acetobacterales</taxon>
        <taxon>Acetobacteraceae</taxon>
        <taxon>Sabulicella</taxon>
    </lineage>
</organism>
<keyword evidence="1" id="KW-0812">Transmembrane</keyword>
<dbReference type="Pfam" id="PF05437">
    <property type="entry name" value="AzlD"/>
    <property type="match status" value="1"/>
</dbReference>
<gene>
    <name evidence="2" type="ORF">OF850_15560</name>
</gene>
<comment type="caution">
    <text evidence="2">The sequence shown here is derived from an EMBL/GenBank/DDBJ whole genome shotgun (WGS) entry which is preliminary data.</text>
</comment>
<evidence type="ECO:0000256" key="1">
    <source>
        <dbReference type="SAM" id="Phobius"/>
    </source>
</evidence>
<keyword evidence="3" id="KW-1185">Reference proteome</keyword>
<evidence type="ECO:0000313" key="3">
    <source>
        <dbReference type="Proteomes" id="UP001526430"/>
    </source>
</evidence>
<dbReference type="RefSeq" id="WP_301591195.1">
    <property type="nucleotide sequence ID" value="NZ_JAPFQI010000013.1"/>
</dbReference>
<feature type="transmembrane region" description="Helical" evidence="1">
    <location>
        <begin position="79"/>
        <end position="99"/>
    </location>
</feature>
<sequence length="100" mass="10277">MSLRPDVLLAILGMAIATYVLRAGGYALLRAFRPGPFVQAMLHHMPGCIFVAFVAPPLLQGGVPHLLAGAVTVGAMLALRSYLLAIAAGVGALWALALAA</sequence>
<reference evidence="2 3" key="1">
    <citation type="submission" date="2022-10" db="EMBL/GenBank/DDBJ databases">
        <title>Roseococcus glaciei nov., sp. nov., isolated from glacier.</title>
        <authorList>
            <person name="Liu Q."/>
            <person name="Xin Y.-H."/>
        </authorList>
    </citation>
    <scope>NUCLEOTIDE SEQUENCE [LARGE SCALE GENOMIC DNA]</scope>
    <source>
        <strain evidence="2 3">MDT2-1-1</strain>
    </source>
</reference>
<protein>
    <submittedName>
        <fullName evidence="2">AzlD domain-containing protein</fullName>
    </submittedName>
</protein>
<keyword evidence="1" id="KW-1133">Transmembrane helix</keyword>
<name>A0ABT3NY06_9PROT</name>
<dbReference type="InterPro" id="IPR008407">
    <property type="entry name" value="Brnchd-chn_aa_trnsp_AzlD"/>
</dbReference>
<evidence type="ECO:0000313" key="2">
    <source>
        <dbReference type="EMBL" id="MCW8087049.1"/>
    </source>
</evidence>
<dbReference type="Proteomes" id="UP001526430">
    <property type="component" value="Unassembled WGS sequence"/>
</dbReference>
<proteinExistence type="predicted"/>
<accession>A0ABT3NY06</accession>
<dbReference type="EMBL" id="JAPFQI010000013">
    <property type="protein sequence ID" value="MCW8087049.1"/>
    <property type="molecule type" value="Genomic_DNA"/>
</dbReference>